<protein>
    <submittedName>
        <fullName evidence="1">Uncharacterized protein</fullName>
    </submittedName>
</protein>
<dbReference type="AlphaFoldDB" id="S9S6K3"/>
<dbReference type="HOGENOM" id="CLU_3081485_0_0_5"/>
<dbReference type="Proteomes" id="UP000015351">
    <property type="component" value="Unassembled WGS sequence"/>
</dbReference>
<sequence length="52" mass="5976">MIFAGAGFALEHSKLGLFWNDNDLINLAKKHAQWEPIRPTGRRPGLRPYQGW</sequence>
<evidence type="ECO:0000313" key="1">
    <source>
        <dbReference type="EMBL" id="EPX81839.1"/>
    </source>
</evidence>
<name>S9S6K3_9RHOB</name>
<dbReference type="EMBL" id="AONI01000004">
    <property type="protein sequence ID" value="EPX81839.1"/>
    <property type="molecule type" value="Genomic_DNA"/>
</dbReference>
<evidence type="ECO:0000313" key="2">
    <source>
        <dbReference type="Proteomes" id="UP000015351"/>
    </source>
</evidence>
<accession>S9S6K3</accession>
<reference evidence="2" key="1">
    <citation type="journal article" date="2013" name="Stand. Genomic Sci.">
        <title>Genome sequence of the Litoreibacter arenae type strain (DSM 19593(T)), a member of the Roseobacter clade isolated from sea sand.</title>
        <authorList>
            <person name="Riedel T."/>
            <person name="Fiebig A."/>
            <person name="Petersen J."/>
            <person name="Gronow S."/>
            <person name="Kyrpides N.C."/>
            <person name="Goker M."/>
            <person name="Klenk H.P."/>
        </authorList>
    </citation>
    <scope>NUCLEOTIDE SEQUENCE [LARGE SCALE GENOMIC DNA]</scope>
    <source>
        <strain evidence="2">DSM 19593</strain>
    </source>
</reference>
<comment type="caution">
    <text evidence="1">The sequence shown here is derived from an EMBL/GenBank/DDBJ whole genome shotgun (WGS) entry which is preliminary data.</text>
</comment>
<organism evidence="1 2">
    <name type="scientific">Litoreibacter arenae DSM 19593</name>
    <dbReference type="NCBI Taxonomy" id="1123360"/>
    <lineage>
        <taxon>Bacteria</taxon>
        <taxon>Pseudomonadati</taxon>
        <taxon>Pseudomonadota</taxon>
        <taxon>Alphaproteobacteria</taxon>
        <taxon>Rhodobacterales</taxon>
        <taxon>Roseobacteraceae</taxon>
        <taxon>Litoreibacter</taxon>
    </lineage>
</organism>
<keyword evidence="2" id="KW-1185">Reference proteome</keyword>
<gene>
    <name evidence="1" type="ORF">thalar_00006</name>
</gene>
<proteinExistence type="predicted"/>